<name>A0A1F6VKP0_9BACT</name>
<dbReference type="AlphaFoldDB" id="A0A1F6VKP0"/>
<reference evidence="2 3" key="1">
    <citation type="journal article" date="2016" name="Nat. Commun.">
        <title>Thousands of microbial genomes shed light on interconnected biogeochemical processes in an aquifer system.</title>
        <authorList>
            <person name="Anantharaman K."/>
            <person name="Brown C.T."/>
            <person name="Hug L.A."/>
            <person name="Sharon I."/>
            <person name="Castelle C.J."/>
            <person name="Probst A.J."/>
            <person name="Thomas B.C."/>
            <person name="Singh A."/>
            <person name="Wilkins M.J."/>
            <person name="Karaoz U."/>
            <person name="Brodie E.L."/>
            <person name="Williams K.H."/>
            <person name="Hubbard S.S."/>
            <person name="Banfield J.F."/>
        </authorList>
    </citation>
    <scope>NUCLEOTIDE SEQUENCE [LARGE SCALE GENOMIC DNA]</scope>
</reference>
<comment type="caution">
    <text evidence="2">The sequence shown here is derived from an EMBL/GenBank/DDBJ whole genome shotgun (WGS) entry which is preliminary data.</text>
</comment>
<proteinExistence type="predicted"/>
<evidence type="ECO:0000313" key="3">
    <source>
        <dbReference type="Proteomes" id="UP000178059"/>
    </source>
</evidence>
<organism evidence="2 3">
    <name type="scientific">Candidatus Nomurabacteria bacterium RIFCSPHIGHO2_01_FULL_42_16</name>
    <dbReference type="NCBI Taxonomy" id="1801743"/>
    <lineage>
        <taxon>Bacteria</taxon>
        <taxon>Candidatus Nomuraibacteriota</taxon>
    </lineage>
</organism>
<dbReference type="EMBL" id="MFTT01000010">
    <property type="protein sequence ID" value="OGI70192.1"/>
    <property type="molecule type" value="Genomic_DNA"/>
</dbReference>
<feature type="transmembrane region" description="Helical" evidence="1">
    <location>
        <begin position="38"/>
        <end position="58"/>
    </location>
</feature>
<dbReference type="STRING" id="1801743.A2824_02575"/>
<protein>
    <submittedName>
        <fullName evidence="2">Uncharacterized protein</fullName>
    </submittedName>
</protein>
<accession>A0A1F6VKP0</accession>
<keyword evidence="1" id="KW-1133">Transmembrane helix</keyword>
<keyword evidence="1" id="KW-0812">Transmembrane</keyword>
<evidence type="ECO:0000256" key="1">
    <source>
        <dbReference type="SAM" id="Phobius"/>
    </source>
</evidence>
<sequence length="77" mass="8364">MNQKALNWAVGIIFSLISILHLTRSILGWEAVIGGVEISIGVSVVAFLIAGFLAYSAFKLTRGKEVSPSEDKEKIMQ</sequence>
<dbReference type="Proteomes" id="UP000178059">
    <property type="component" value="Unassembled WGS sequence"/>
</dbReference>
<evidence type="ECO:0000313" key="2">
    <source>
        <dbReference type="EMBL" id="OGI70192.1"/>
    </source>
</evidence>
<keyword evidence="1" id="KW-0472">Membrane</keyword>
<gene>
    <name evidence="2" type="ORF">A2824_02575</name>
</gene>